<evidence type="ECO:0000259" key="1">
    <source>
        <dbReference type="PROSITE" id="PS50943"/>
    </source>
</evidence>
<dbReference type="EMBL" id="JABZMK010000023">
    <property type="protein sequence ID" value="MBF1129411.1"/>
    <property type="molecule type" value="Genomic_DNA"/>
</dbReference>
<dbReference type="AlphaFoldDB" id="A0A930B8H5"/>
<name>A0A930B8H5_9FIRM</name>
<evidence type="ECO:0000313" key="3">
    <source>
        <dbReference type="Proteomes" id="UP000757890"/>
    </source>
</evidence>
<dbReference type="GeneID" id="78278498"/>
<dbReference type="PROSITE" id="PS50943">
    <property type="entry name" value="HTH_CROC1"/>
    <property type="match status" value="1"/>
</dbReference>
<protein>
    <submittedName>
        <fullName evidence="2">Helix-turn-helix transcriptional regulator</fullName>
    </submittedName>
</protein>
<comment type="caution">
    <text evidence="2">The sequence shown here is derived from an EMBL/GenBank/DDBJ whole genome shotgun (WGS) entry which is preliminary data.</text>
</comment>
<organism evidence="2 3">
    <name type="scientific">Dialister invisus</name>
    <dbReference type="NCBI Taxonomy" id="218538"/>
    <lineage>
        <taxon>Bacteria</taxon>
        <taxon>Bacillati</taxon>
        <taxon>Bacillota</taxon>
        <taxon>Negativicutes</taxon>
        <taxon>Veillonellales</taxon>
        <taxon>Veillonellaceae</taxon>
        <taxon>Dialister</taxon>
    </lineage>
</organism>
<dbReference type="SUPFAM" id="SSF47413">
    <property type="entry name" value="lambda repressor-like DNA-binding domains"/>
    <property type="match status" value="1"/>
</dbReference>
<dbReference type="RefSeq" id="WP_007070825.1">
    <property type="nucleotide sequence ID" value="NZ_JBKUAL010000001.1"/>
</dbReference>
<dbReference type="InterPro" id="IPR001387">
    <property type="entry name" value="Cro/C1-type_HTH"/>
</dbReference>
<feature type="domain" description="HTH cro/C1-type" evidence="1">
    <location>
        <begin position="16"/>
        <end position="70"/>
    </location>
</feature>
<reference evidence="2" key="1">
    <citation type="submission" date="2020-04" db="EMBL/GenBank/DDBJ databases">
        <title>Deep metagenomics examines the oral microbiome during advanced dental caries in children, revealing novel taxa and co-occurrences with host molecules.</title>
        <authorList>
            <person name="Baker J.L."/>
            <person name="Morton J.T."/>
            <person name="Dinis M."/>
            <person name="Alvarez R."/>
            <person name="Tran N.C."/>
            <person name="Knight R."/>
            <person name="Edlund A."/>
        </authorList>
    </citation>
    <scope>NUCLEOTIDE SEQUENCE</scope>
    <source>
        <strain evidence="2">JCVI_32_bin.14</strain>
    </source>
</reference>
<dbReference type="SMART" id="SM00530">
    <property type="entry name" value="HTH_XRE"/>
    <property type="match status" value="1"/>
</dbReference>
<dbReference type="Pfam" id="PF01381">
    <property type="entry name" value="HTH_3"/>
    <property type="match status" value="1"/>
</dbReference>
<accession>A0A930B8H5</accession>
<dbReference type="InterPro" id="IPR010982">
    <property type="entry name" value="Lambda_DNA-bd_dom_sf"/>
</dbReference>
<gene>
    <name evidence="2" type="ORF">HXL70_05120</name>
</gene>
<dbReference type="Proteomes" id="UP000757890">
    <property type="component" value="Unassembled WGS sequence"/>
</dbReference>
<dbReference type="CDD" id="cd00093">
    <property type="entry name" value="HTH_XRE"/>
    <property type="match status" value="1"/>
</dbReference>
<dbReference type="Gene3D" id="1.10.260.40">
    <property type="entry name" value="lambda repressor-like DNA-binding domains"/>
    <property type="match status" value="1"/>
</dbReference>
<proteinExistence type="predicted"/>
<dbReference type="GO" id="GO:0003677">
    <property type="term" value="F:DNA binding"/>
    <property type="evidence" value="ECO:0007669"/>
    <property type="project" value="InterPro"/>
</dbReference>
<sequence>MIKNKFINKEHLGLKIKILRYKLGLSMEEFGKIFNATKGSVSGWESGKVIPNIERLHQMAEMENIPITELCFSPFDVSNLTIKIISKIKIKKTIPSIFNEYQEEMAYTFLSELSYFSPSLKIEENLKAYCQYFEDGYISIKVNPRIPFKSIFFDASSDDEVREPYNQILCESLSDQLSTKLKQDIVINTIFLHETCFDEDLYNADYPSYLDNPLIKKLSTIISSVNINFSNRGQFIAQYYEWLKKEIKRIEKFAAKTKQPKK</sequence>
<evidence type="ECO:0000313" key="2">
    <source>
        <dbReference type="EMBL" id="MBF1129411.1"/>
    </source>
</evidence>